<gene>
    <name evidence="1" type="ORF">HAX54_032975</name>
</gene>
<feature type="non-terminal residue" evidence="1">
    <location>
        <position position="59"/>
    </location>
</feature>
<keyword evidence="2" id="KW-1185">Reference proteome</keyword>
<protein>
    <submittedName>
        <fullName evidence="1">Uncharacterized protein</fullName>
    </submittedName>
</protein>
<feature type="non-terminal residue" evidence="1">
    <location>
        <position position="1"/>
    </location>
</feature>
<organism evidence="1 2">
    <name type="scientific">Datura stramonium</name>
    <name type="common">Jimsonweed</name>
    <name type="synonym">Common thornapple</name>
    <dbReference type="NCBI Taxonomy" id="4076"/>
    <lineage>
        <taxon>Eukaryota</taxon>
        <taxon>Viridiplantae</taxon>
        <taxon>Streptophyta</taxon>
        <taxon>Embryophyta</taxon>
        <taxon>Tracheophyta</taxon>
        <taxon>Spermatophyta</taxon>
        <taxon>Magnoliopsida</taxon>
        <taxon>eudicotyledons</taxon>
        <taxon>Gunneridae</taxon>
        <taxon>Pentapetalae</taxon>
        <taxon>asterids</taxon>
        <taxon>lamiids</taxon>
        <taxon>Solanales</taxon>
        <taxon>Solanaceae</taxon>
        <taxon>Solanoideae</taxon>
        <taxon>Datureae</taxon>
        <taxon>Datura</taxon>
    </lineage>
</organism>
<evidence type="ECO:0000313" key="2">
    <source>
        <dbReference type="Proteomes" id="UP000823775"/>
    </source>
</evidence>
<comment type="caution">
    <text evidence="1">The sequence shown here is derived from an EMBL/GenBank/DDBJ whole genome shotgun (WGS) entry which is preliminary data.</text>
</comment>
<reference evidence="1 2" key="1">
    <citation type="journal article" date="2021" name="BMC Genomics">
        <title>Datura genome reveals duplications of psychoactive alkaloid biosynthetic genes and high mutation rate following tissue culture.</title>
        <authorList>
            <person name="Rajewski A."/>
            <person name="Carter-House D."/>
            <person name="Stajich J."/>
            <person name="Litt A."/>
        </authorList>
    </citation>
    <scope>NUCLEOTIDE SEQUENCE [LARGE SCALE GENOMIC DNA]</scope>
    <source>
        <strain evidence="1">AR-01</strain>
    </source>
</reference>
<dbReference type="Proteomes" id="UP000823775">
    <property type="component" value="Unassembled WGS sequence"/>
</dbReference>
<name>A0ABS8VEX1_DATST</name>
<sequence length="59" mass="6844">HFVYLLGEVQSFFQNSSGDHDWIQRPVVPSNRSSFPSTRSSLEAKSFRPMTNDWSQRVV</sequence>
<dbReference type="EMBL" id="JACEIK010004208">
    <property type="protein sequence ID" value="MCD9644619.1"/>
    <property type="molecule type" value="Genomic_DNA"/>
</dbReference>
<proteinExistence type="predicted"/>
<evidence type="ECO:0000313" key="1">
    <source>
        <dbReference type="EMBL" id="MCD9644619.1"/>
    </source>
</evidence>
<accession>A0ABS8VEX1</accession>